<feature type="transmembrane region" description="Helical" evidence="1">
    <location>
        <begin position="23"/>
        <end position="41"/>
    </location>
</feature>
<reference evidence="2 3" key="1">
    <citation type="submission" date="2022-07" db="EMBL/GenBank/DDBJ databases">
        <title>Novel species in genus cellulomonas.</title>
        <authorList>
            <person name="Ye L."/>
        </authorList>
    </citation>
    <scope>NUCLEOTIDE SEQUENCE [LARGE SCALE GENOMIC DNA]</scope>
    <source>
        <strain evidence="3">zg-Y908</strain>
    </source>
</reference>
<dbReference type="Proteomes" id="UP001317322">
    <property type="component" value="Chromosome"/>
</dbReference>
<keyword evidence="1" id="KW-1133">Transmembrane helix</keyword>
<keyword evidence="1" id="KW-0472">Membrane</keyword>
<feature type="transmembrane region" description="Helical" evidence="1">
    <location>
        <begin position="53"/>
        <end position="71"/>
    </location>
</feature>
<evidence type="ECO:0000313" key="3">
    <source>
        <dbReference type="Proteomes" id="UP001317322"/>
    </source>
</evidence>
<protein>
    <recommendedName>
        <fullName evidence="4">Integral membrane protein</fullName>
    </recommendedName>
</protein>
<dbReference type="RefSeq" id="WP_227563259.1">
    <property type="nucleotide sequence ID" value="NZ_CP101989.1"/>
</dbReference>
<evidence type="ECO:0000313" key="2">
    <source>
        <dbReference type="EMBL" id="UUI63685.1"/>
    </source>
</evidence>
<keyword evidence="1" id="KW-0812">Transmembrane</keyword>
<proteinExistence type="predicted"/>
<feature type="transmembrane region" description="Helical" evidence="1">
    <location>
        <begin position="78"/>
        <end position="97"/>
    </location>
</feature>
<dbReference type="EMBL" id="CP101989">
    <property type="protein sequence ID" value="UUI63685.1"/>
    <property type="molecule type" value="Genomic_DNA"/>
</dbReference>
<sequence>MTVAGTADAAVPPRPTGTGAGRLLVAVYGVLALAASARGLYQVGTKLHEAPLAYLLSLVAGLVYVVATYALARDLRPLAWGAVVFEMVGVLLVGTLSTVDVGDFPDETVWSRFGAGYGYVPLVLPFVGLWWLRRTGRPGPAVDAPPPGAPPAVG</sequence>
<feature type="transmembrane region" description="Helical" evidence="1">
    <location>
        <begin position="109"/>
        <end position="132"/>
    </location>
</feature>
<accession>A0ABY5K3Q5</accession>
<evidence type="ECO:0008006" key="4">
    <source>
        <dbReference type="Google" id="ProtNLM"/>
    </source>
</evidence>
<keyword evidence="3" id="KW-1185">Reference proteome</keyword>
<organism evidence="2 3">
    <name type="scientific">Cellulomonas wangsupingiae</name>
    <dbReference type="NCBI Taxonomy" id="2968085"/>
    <lineage>
        <taxon>Bacteria</taxon>
        <taxon>Bacillati</taxon>
        <taxon>Actinomycetota</taxon>
        <taxon>Actinomycetes</taxon>
        <taxon>Micrococcales</taxon>
        <taxon>Cellulomonadaceae</taxon>
        <taxon>Cellulomonas</taxon>
    </lineage>
</organism>
<evidence type="ECO:0000256" key="1">
    <source>
        <dbReference type="SAM" id="Phobius"/>
    </source>
</evidence>
<gene>
    <name evidence="2" type="ORF">NP075_11050</name>
</gene>
<name>A0ABY5K3Q5_9CELL</name>